<dbReference type="PANTHER" id="PTHR14680">
    <property type="entry name" value="SI:DKEY-126G1.9-RELATED"/>
    <property type="match status" value="1"/>
</dbReference>
<reference evidence="2" key="3">
    <citation type="submission" date="2025-09" db="UniProtKB">
        <authorList>
            <consortium name="Ensembl"/>
        </authorList>
    </citation>
    <scope>IDENTIFICATION</scope>
</reference>
<dbReference type="KEGG" id="lcm:102366885"/>
<feature type="region of interest" description="Disordered" evidence="1">
    <location>
        <begin position="1"/>
        <end position="81"/>
    </location>
</feature>
<protein>
    <submittedName>
        <fullName evidence="2">Uncharacterized protein</fullName>
    </submittedName>
</protein>
<dbReference type="EMBL" id="AFYH01130345">
    <property type="status" value="NOT_ANNOTATED_CDS"/>
    <property type="molecule type" value="Genomic_DNA"/>
</dbReference>
<feature type="compositionally biased region" description="Basic and acidic residues" evidence="1">
    <location>
        <begin position="93"/>
        <end position="109"/>
    </location>
</feature>
<feature type="compositionally biased region" description="Low complexity" evidence="1">
    <location>
        <begin position="52"/>
        <end position="62"/>
    </location>
</feature>
<dbReference type="OrthoDB" id="8904409at2759"/>
<organism evidence="2 3">
    <name type="scientific">Latimeria chalumnae</name>
    <name type="common">Coelacanth</name>
    <dbReference type="NCBI Taxonomy" id="7897"/>
    <lineage>
        <taxon>Eukaryota</taxon>
        <taxon>Metazoa</taxon>
        <taxon>Chordata</taxon>
        <taxon>Craniata</taxon>
        <taxon>Vertebrata</taxon>
        <taxon>Euteleostomi</taxon>
        <taxon>Coelacanthiformes</taxon>
        <taxon>Coelacanthidae</taxon>
        <taxon>Latimeria</taxon>
    </lineage>
</organism>
<evidence type="ECO:0000313" key="2">
    <source>
        <dbReference type="Ensembl" id="ENSLACP00000015145.1"/>
    </source>
</evidence>
<proteinExistence type="predicted"/>
<dbReference type="InParanoid" id="H3AZS4"/>
<name>H3AZS4_LATCH</name>
<dbReference type="AlphaFoldDB" id="H3AZS4"/>
<dbReference type="GeneID" id="102366885"/>
<dbReference type="Ensembl" id="ENSLACT00000015251.1">
    <property type="protein sequence ID" value="ENSLACP00000015145.1"/>
    <property type="gene ID" value="ENSLACG00000013332.1"/>
</dbReference>
<dbReference type="FunCoup" id="H3AZS4">
    <property type="interactions" value="1"/>
</dbReference>
<evidence type="ECO:0000313" key="3">
    <source>
        <dbReference type="Proteomes" id="UP000008672"/>
    </source>
</evidence>
<gene>
    <name evidence="2" type="primary">LOC102366885</name>
</gene>
<dbReference type="PANTHER" id="PTHR14680:SF1">
    <property type="entry name" value="REQUIRED FOR DRUG-INDUCED DEATH PROTEIN 1"/>
    <property type="match status" value="1"/>
</dbReference>
<keyword evidence="3" id="KW-1185">Reference proteome</keyword>
<feature type="compositionally biased region" description="Basic and acidic residues" evidence="1">
    <location>
        <begin position="1"/>
        <end position="32"/>
    </location>
</feature>
<dbReference type="EMBL" id="AFYH01130344">
    <property type="status" value="NOT_ANNOTATED_CDS"/>
    <property type="molecule type" value="Genomic_DNA"/>
</dbReference>
<dbReference type="OMA" id="KQVHIAF"/>
<dbReference type="Proteomes" id="UP000008672">
    <property type="component" value="Unassembled WGS sequence"/>
</dbReference>
<feature type="compositionally biased region" description="Basic residues" evidence="1">
    <location>
        <begin position="33"/>
        <end position="46"/>
    </location>
</feature>
<dbReference type="EMBL" id="AFYH01130346">
    <property type="status" value="NOT_ANNOTATED_CDS"/>
    <property type="molecule type" value="Genomic_DNA"/>
</dbReference>
<dbReference type="HOGENOM" id="CLU_1610212_0_0_1"/>
<dbReference type="Pfam" id="PF15828">
    <property type="entry name" value="RDD1"/>
    <property type="match status" value="1"/>
</dbReference>
<evidence type="ECO:0000256" key="1">
    <source>
        <dbReference type="SAM" id="MobiDB-lite"/>
    </source>
</evidence>
<accession>H3AZS4</accession>
<dbReference type="Bgee" id="ENSLACG00000013332">
    <property type="expression patterns" value="Expressed in post-anal tail muscle and 4 other cell types or tissues"/>
</dbReference>
<dbReference type="RefSeq" id="XP_006002480.1">
    <property type="nucleotide sequence ID" value="XM_006002418.3"/>
</dbReference>
<sequence>MSSDRKVGAKSSESESPHATSEESEGKALDRGKLKKKKKKKEKPRMKREQQSSSLLLPSAAAEGSPTPEKSRAKKTPSAKEVHFAFLPDKYEPLVEGNDDQKERKEEKKYKRKLKRKKLRKNIGKVVRNGWRCLVLGLQELSAAYAAPWGAVSAVVTDVHVHMHR</sequence>
<reference evidence="3" key="1">
    <citation type="submission" date="2011-08" db="EMBL/GenBank/DDBJ databases">
        <title>The draft genome of Latimeria chalumnae.</title>
        <authorList>
            <person name="Di Palma F."/>
            <person name="Alfoldi J."/>
            <person name="Johnson J."/>
            <person name="Berlin A."/>
            <person name="Gnerre S."/>
            <person name="Jaffe D."/>
            <person name="MacCallum I."/>
            <person name="Young S."/>
            <person name="Walker B.J."/>
            <person name="Lander E."/>
            <person name="Lindblad-Toh K."/>
        </authorList>
    </citation>
    <scope>NUCLEOTIDE SEQUENCE [LARGE SCALE GENOMIC DNA]</scope>
    <source>
        <strain evidence="3">Wild caught</strain>
    </source>
</reference>
<dbReference type="GeneTree" id="ENSGT00390000004585"/>
<dbReference type="InterPro" id="IPR031667">
    <property type="entry name" value="RDD1"/>
</dbReference>
<feature type="region of interest" description="Disordered" evidence="1">
    <location>
        <begin position="93"/>
        <end position="113"/>
    </location>
</feature>
<reference evidence="2" key="2">
    <citation type="submission" date="2025-08" db="UniProtKB">
        <authorList>
            <consortium name="Ensembl"/>
        </authorList>
    </citation>
    <scope>IDENTIFICATION</scope>
</reference>
<dbReference type="STRING" id="7897.ENSLACP00000015145"/>
<dbReference type="eggNOG" id="ENOG502S8G4">
    <property type="taxonomic scope" value="Eukaryota"/>
</dbReference>